<comment type="caution">
    <text evidence="2">The sequence shown here is derived from an EMBL/GenBank/DDBJ whole genome shotgun (WGS) entry which is preliminary data.</text>
</comment>
<proteinExistence type="predicted"/>
<feature type="region of interest" description="Disordered" evidence="1">
    <location>
        <begin position="1"/>
        <end position="25"/>
    </location>
</feature>
<name>A0ABC9W2X7_GRUJA</name>
<gene>
    <name evidence="2" type="ORF">GRJ2_000304000</name>
</gene>
<evidence type="ECO:0000256" key="1">
    <source>
        <dbReference type="SAM" id="MobiDB-lite"/>
    </source>
</evidence>
<reference evidence="2 3" key="1">
    <citation type="submission" date="2024-06" db="EMBL/GenBank/DDBJ databases">
        <title>The draft genome of Grus japonensis, version 3.</title>
        <authorList>
            <person name="Nabeshima K."/>
            <person name="Suzuki S."/>
            <person name="Onuma M."/>
        </authorList>
    </citation>
    <scope>NUCLEOTIDE SEQUENCE [LARGE SCALE GENOMIC DNA]</scope>
    <source>
        <strain evidence="2 3">451A</strain>
    </source>
</reference>
<dbReference type="EMBL" id="BAAFJT010000001">
    <property type="protein sequence ID" value="GAB0178387.1"/>
    <property type="molecule type" value="Genomic_DNA"/>
</dbReference>
<dbReference type="Proteomes" id="UP001623348">
    <property type="component" value="Unassembled WGS sequence"/>
</dbReference>
<organism evidence="2 3">
    <name type="scientific">Grus japonensis</name>
    <name type="common">Japanese crane</name>
    <name type="synonym">Red-crowned crane</name>
    <dbReference type="NCBI Taxonomy" id="30415"/>
    <lineage>
        <taxon>Eukaryota</taxon>
        <taxon>Metazoa</taxon>
        <taxon>Chordata</taxon>
        <taxon>Craniata</taxon>
        <taxon>Vertebrata</taxon>
        <taxon>Euteleostomi</taxon>
        <taxon>Archelosauria</taxon>
        <taxon>Archosauria</taxon>
        <taxon>Dinosauria</taxon>
        <taxon>Saurischia</taxon>
        <taxon>Theropoda</taxon>
        <taxon>Coelurosauria</taxon>
        <taxon>Aves</taxon>
        <taxon>Neognathae</taxon>
        <taxon>Neoaves</taxon>
        <taxon>Gruiformes</taxon>
        <taxon>Gruidae</taxon>
        <taxon>Grus</taxon>
    </lineage>
</organism>
<accession>A0ABC9W2X7</accession>
<dbReference type="AlphaFoldDB" id="A0ABC9W2X7"/>
<feature type="compositionally biased region" description="Basic and acidic residues" evidence="1">
    <location>
        <begin position="1"/>
        <end position="12"/>
    </location>
</feature>
<protein>
    <submittedName>
        <fullName evidence="2">Mitochondrial enolase superfamily member 1</fullName>
    </submittedName>
</protein>
<sequence length="165" mass="18396">MGQQDSHEDQQREVPSPAPGKEQPHVPVQVAGWLAGKQLCRKGPDSPGGHLVGRSQQCDLVVKKANSTLGCIRQSSTSRSRGMIFPLNHVETYLGCQVQYWAPQYERVMDILEQVQQSATKMIKGLGHLSYEERLRAGTAQHGEEKAWGILFMCRLMRGVNIIES</sequence>
<evidence type="ECO:0000313" key="3">
    <source>
        <dbReference type="Proteomes" id="UP001623348"/>
    </source>
</evidence>
<evidence type="ECO:0000313" key="2">
    <source>
        <dbReference type="EMBL" id="GAB0178387.1"/>
    </source>
</evidence>
<keyword evidence="3" id="KW-1185">Reference proteome</keyword>